<comment type="caution">
    <text evidence="1">The sequence shown here is derived from an EMBL/GenBank/DDBJ whole genome shotgun (WGS) entry which is preliminary data.</text>
</comment>
<name>A0A9N9GA80_9GLOM</name>
<proteinExistence type="predicted"/>
<reference evidence="1" key="1">
    <citation type="submission" date="2021-06" db="EMBL/GenBank/DDBJ databases">
        <authorList>
            <person name="Kallberg Y."/>
            <person name="Tangrot J."/>
            <person name="Rosling A."/>
        </authorList>
    </citation>
    <scope>NUCLEOTIDE SEQUENCE</scope>
    <source>
        <strain evidence="1">FL966</strain>
    </source>
</reference>
<keyword evidence="2" id="KW-1185">Reference proteome</keyword>
<feature type="non-terminal residue" evidence="1">
    <location>
        <position position="1"/>
    </location>
</feature>
<organism evidence="1 2">
    <name type="scientific">Cetraspora pellucida</name>
    <dbReference type="NCBI Taxonomy" id="1433469"/>
    <lineage>
        <taxon>Eukaryota</taxon>
        <taxon>Fungi</taxon>
        <taxon>Fungi incertae sedis</taxon>
        <taxon>Mucoromycota</taxon>
        <taxon>Glomeromycotina</taxon>
        <taxon>Glomeromycetes</taxon>
        <taxon>Diversisporales</taxon>
        <taxon>Gigasporaceae</taxon>
        <taxon>Cetraspora</taxon>
    </lineage>
</organism>
<dbReference type="AlphaFoldDB" id="A0A9N9GA80"/>
<protein>
    <submittedName>
        <fullName evidence="1">23720_t:CDS:1</fullName>
    </submittedName>
</protein>
<accession>A0A9N9GA80</accession>
<dbReference type="EMBL" id="CAJVQA010003968">
    <property type="protein sequence ID" value="CAG8588220.1"/>
    <property type="molecule type" value="Genomic_DNA"/>
</dbReference>
<evidence type="ECO:0000313" key="1">
    <source>
        <dbReference type="EMBL" id="CAG8588220.1"/>
    </source>
</evidence>
<evidence type="ECO:0000313" key="2">
    <source>
        <dbReference type="Proteomes" id="UP000789759"/>
    </source>
</evidence>
<sequence>NCILNSKLAISNTIQFLGPNISNIIDIKNHISWDFAKSV</sequence>
<gene>
    <name evidence="1" type="ORF">CPELLU_LOCUS6407</name>
</gene>
<dbReference type="Proteomes" id="UP000789759">
    <property type="component" value="Unassembled WGS sequence"/>
</dbReference>